<organism evidence="2 3">
    <name type="scientific">Cherax quadricarinatus</name>
    <name type="common">Australian red claw crayfish</name>
    <dbReference type="NCBI Taxonomy" id="27406"/>
    <lineage>
        <taxon>Eukaryota</taxon>
        <taxon>Metazoa</taxon>
        <taxon>Ecdysozoa</taxon>
        <taxon>Arthropoda</taxon>
        <taxon>Crustacea</taxon>
        <taxon>Multicrustacea</taxon>
        <taxon>Malacostraca</taxon>
        <taxon>Eumalacostraca</taxon>
        <taxon>Eucarida</taxon>
        <taxon>Decapoda</taxon>
        <taxon>Pleocyemata</taxon>
        <taxon>Astacidea</taxon>
        <taxon>Parastacoidea</taxon>
        <taxon>Parastacidae</taxon>
        <taxon>Cherax</taxon>
    </lineage>
</organism>
<dbReference type="GO" id="GO:0003676">
    <property type="term" value="F:nucleic acid binding"/>
    <property type="evidence" value="ECO:0007669"/>
    <property type="project" value="InterPro"/>
</dbReference>
<dbReference type="Proteomes" id="UP001445076">
    <property type="component" value="Unassembled WGS sequence"/>
</dbReference>
<proteinExistence type="predicted"/>
<dbReference type="EMBL" id="JARKIK010000949">
    <property type="protein sequence ID" value="KAK8720024.1"/>
    <property type="molecule type" value="Genomic_DNA"/>
</dbReference>
<dbReference type="SUPFAM" id="SSF54060">
    <property type="entry name" value="His-Me finger endonucleases"/>
    <property type="match status" value="1"/>
</dbReference>
<comment type="caution">
    <text evidence="2">The sequence shown here is derived from an EMBL/GenBank/DDBJ whole genome shotgun (WGS) entry which is preliminary data.</text>
</comment>
<name>A0AAW0VT87_CHEQU</name>
<dbReference type="GO" id="GO:0016787">
    <property type="term" value="F:hydrolase activity"/>
    <property type="evidence" value="ECO:0007669"/>
    <property type="project" value="InterPro"/>
</dbReference>
<dbReference type="AlphaFoldDB" id="A0AAW0VT87"/>
<dbReference type="InterPro" id="IPR044925">
    <property type="entry name" value="His-Me_finger_sf"/>
</dbReference>
<dbReference type="InterPro" id="IPR020821">
    <property type="entry name" value="ENPP1-3/EXOG-like_nuc-like"/>
</dbReference>
<keyword evidence="3" id="KW-1185">Reference proteome</keyword>
<reference evidence="2 3" key="1">
    <citation type="journal article" date="2024" name="BMC Genomics">
        <title>Genome assembly of redclaw crayfish (Cherax quadricarinatus) provides insights into its immune adaptation and hypoxia tolerance.</title>
        <authorList>
            <person name="Liu Z."/>
            <person name="Zheng J."/>
            <person name="Li H."/>
            <person name="Fang K."/>
            <person name="Wang S."/>
            <person name="He J."/>
            <person name="Zhou D."/>
            <person name="Weng S."/>
            <person name="Chi M."/>
            <person name="Gu Z."/>
            <person name="He J."/>
            <person name="Li F."/>
            <person name="Wang M."/>
        </authorList>
    </citation>
    <scope>NUCLEOTIDE SEQUENCE [LARGE SCALE GENOMIC DNA]</scope>
    <source>
        <strain evidence="2">ZL_2023a</strain>
    </source>
</reference>
<dbReference type="EMBL" id="JARKIK010000949">
    <property type="protein sequence ID" value="KAK8720025.1"/>
    <property type="molecule type" value="Genomic_DNA"/>
</dbReference>
<dbReference type="InterPro" id="IPR044929">
    <property type="entry name" value="DNA/RNA_non-sp_Endonuclease_sf"/>
</dbReference>
<protein>
    <recommendedName>
        <fullName evidence="1">ENPP1-3/EXOG-like endonuclease/phosphodiesterase domain-containing protein</fullName>
    </recommendedName>
</protein>
<dbReference type="SMART" id="SM00477">
    <property type="entry name" value="NUC"/>
    <property type="match status" value="1"/>
</dbReference>
<accession>A0AAW0VT87</accession>
<dbReference type="GO" id="GO:0046872">
    <property type="term" value="F:metal ion binding"/>
    <property type="evidence" value="ECO:0007669"/>
    <property type="project" value="InterPro"/>
</dbReference>
<evidence type="ECO:0000313" key="3">
    <source>
        <dbReference type="Proteomes" id="UP001445076"/>
    </source>
</evidence>
<sequence length="233" mass="25910">HVTGYSKVLKVPLWTSFTLQEPPMETPATSWSSDPRLAPHDAATCQDYLTVVNVTMTPLFPPSLAGTESHISTSNTTWHHLPYLVSNSVGMSDQLAERWWQLVGEMIPGWWVSQGLLNVVLGPVYDADYDALHDPIHTIGMPALPTDMFAVVTRCADVVASLSFCPHQSLDSMAFIFPQSQPVVNCLAARRYAQMFSAKLHDVELVTGLTLFPNLISSDHLRLVLRIHSDLWE</sequence>
<gene>
    <name evidence="2" type="ORF">OTU49_013619</name>
</gene>
<reference evidence="2" key="2">
    <citation type="submission" date="2024-01" db="EMBL/GenBank/DDBJ databases">
        <authorList>
            <person name="He J."/>
            <person name="Wang M."/>
            <person name="Zheng J."/>
            <person name="Liu Z."/>
        </authorList>
    </citation>
    <scope>NUCLEOTIDE SEQUENCE</scope>
    <source>
        <strain evidence="2">ZL_2023a</strain>
        <tissue evidence="2">Muscle</tissue>
    </source>
</reference>
<feature type="domain" description="ENPP1-3/EXOG-like endonuclease/phosphodiesterase" evidence="1">
    <location>
        <begin position="1"/>
        <end position="218"/>
    </location>
</feature>
<evidence type="ECO:0000259" key="1">
    <source>
        <dbReference type="SMART" id="SM00477"/>
    </source>
</evidence>
<dbReference type="Gene3D" id="3.40.570.10">
    <property type="entry name" value="Extracellular Endonuclease, subunit A"/>
    <property type="match status" value="1"/>
</dbReference>
<feature type="non-terminal residue" evidence="2">
    <location>
        <position position="1"/>
    </location>
</feature>
<evidence type="ECO:0000313" key="2">
    <source>
        <dbReference type="EMBL" id="KAK8720025.1"/>
    </source>
</evidence>